<dbReference type="KEGG" id="ladl:NCTC12735_01634"/>
<dbReference type="EMBL" id="LR134433">
    <property type="protein sequence ID" value="VEH85989.1"/>
    <property type="molecule type" value="Genomic_DNA"/>
</dbReference>
<evidence type="ECO:0000313" key="1">
    <source>
        <dbReference type="EMBL" id="KTC65707.1"/>
    </source>
</evidence>
<keyword evidence="3" id="KW-1185">Reference proteome</keyword>
<dbReference type="EMBL" id="LNKA01000001">
    <property type="protein sequence ID" value="KTC65707.1"/>
    <property type="molecule type" value="Genomic_DNA"/>
</dbReference>
<dbReference type="RefSeq" id="WP_058461442.1">
    <property type="nucleotide sequence ID" value="NZ_CAAAHS010000006.1"/>
</dbReference>
<geneLocation type="plasmid" evidence="2 4">
    <name>24</name>
</geneLocation>
<dbReference type="Proteomes" id="UP000054859">
    <property type="component" value="Unassembled WGS sequence"/>
</dbReference>
<keyword evidence="2" id="KW-0614">Plasmid</keyword>
<reference evidence="1 3" key="1">
    <citation type="submission" date="2015-11" db="EMBL/GenBank/DDBJ databases">
        <title>Identification of large and diverse effector repertoires of 38 Legionella species.</title>
        <authorList>
            <person name="Burstein D."/>
            <person name="Amaro F."/>
            <person name="Zusman T."/>
            <person name="Lifshitz Z."/>
            <person name="Cohen O."/>
            <person name="Gilbert J.A."/>
            <person name="Pupko T."/>
            <person name="Shuman H.A."/>
            <person name="Segal G."/>
        </authorList>
    </citation>
    <scope>NUCLEOTIDE SEQUENCE [LARGE SCALE GENOMIC DNA]</scope>
    <source>
        <strain evidence="1 3">1762-AUS-E</strain>
    </source>
</reference>
<protein>
    <submittedName>
        <fullName evidence="1">Uncharacterized protein</fullName>
    </submittedName>
</protein>
<gene>
    <name evidence="1" type="ORF">Lade_0365</name>
    <name evidence="2" type="ORF">NCTC12735_01634</name>
</gene>
<dbReference type="PATRIC" id="fig|45056.6.peg.373"/>
<evidence type="ECO:0000313" key="4">
    <source>
        <dbReference type="Proteomes" id="UP000281170"/>
    </source>
</evidence>
<dbReference type="OrthoDB" id="5650953at2"/>
<evidence type="ECO:0000313" key="2">
    <source>
        <dbReference type="EMBL" id="VEH85989.1"/>
    </source>
</evidence>
<dbReference type="Proteomes" id="UP000281170">
    <property type="component" value="Plasmid 24"/>
</dbReference>
<sequence length="547" mass="63613">MTESFNSLKKWIADMAVLIEHSENPDPKHYTYFLEDPVLALNLVDLIDSLDEIKSEKEERAYYSACVFALDICVAQLQAASESANKLANKIIQQLMSHLSQAIASKKHSLSFWLPILNAFYEVHVELSEELKEAYFELANEEEFNGTEEEESAHINSIRDLIQELSDLSVFDIAENFFAQSYAMPADFFADLVLDLYSIEEGQEIALLALLHPKREVREVVLLTFEHIINDITLSSQSLTRLQTIKKWYPLEYHDQISRWIKTQRKKGVVFNPDRQVPAIRIKASEVDGTGAQGIFIHYRKNRKNRLCGLLFKQDVGIKDAWVTPVIPAKDINRYYDESFDDTVMLRTVDLPYLLMMVNHFLAVTIEVGEMPDLHLLEIEEELGLHFLPQKIDLEYFIEHIAIQISPFTQETVNQSLKRSKSWPKNKRFTESWFLENASVDKIVNRCCSFVDGVKVCRFEDAMDAVFKLQLEPQRESWAFHFLWIALWLKVKSRKNEKLWEDSFFIAYCISTGIPLKEIPIMEEICYQTVINSVETMQERKTHLNKM</sequence>
<reference evidence="2 4" key="2">
    <citation type="submission" date="2018-12" db="EMBL/GenBank/DDBJ databases">
        <authorList>
            <consortium name="Pathogen Informatics"/>
        </authorList>
    </citation>
    <scope>NUCLEOTIDE SEQUENCE [LARGE SCALE GENOMIC DNA]</scope>
    <source>
        <strain evidence="2 4">NCTC12735</strain>
        <plasmid evidence="4">24</plasmid>
    </source>
</reference>
<accession>A0A0W0R3T4</accession>
<dbReference type="AlphaFoldDB" id="A0A0W0R3T4"/>
<organism evidence="1 3">
    <name type="scientific">Legionella adelaidensis</name>
    <dbReference type="NCBI Taxonomy" id="45056"/>
    <lineage>
        <taxon>Bacteria</taxon>
        <taxon>Pseudomonadati</taxon>
        <taxon>Pseudomonadota</taxon>
        <taxon>Gammaproteobacteria</taxon>
        <taxon>Legionellales</taxon>
        <taxon>Legionellaceae</taxon>
        <taxon>Legionella</taxon>
    </lineage>
</organism>
<dbReference type="STRING" id="45056.Lade_0365"/>
<proteinExistence type="predicted"/>
<name>A0A0W0R3T4_9GAMM</name>
<evidence type="ECO:0000313" key="3">
    <source>
        <dbReference type="Proteomes" id="UP000054859"/>
    </source>
</evidence>